<dbReference type="AlphaFoldDB" id="A0A2S5DE40"/>
<evidence type="ECO:0000256" key="3">
    <source>
        <dbReference type="ARBA" id="ARBA00022833"/>
    </source>
</evidence>
<name>A0A2S5DE40_9NEIS</name>
<dbReference type="Gene3D" id="1.20.120.910">
    <property type="entry name" value="DksA, coiled-coil domain"/>
    <property type="match status" value="1"/>
</dbReference>
<comment type="caution">
    <text evidence="6">The sequence shown here is derived from an EMBL/GenBank/DDBJ whole genome shotgun (WGS) entry which is preliminary data.</text>
</comment>
<dbReference type="Proteomes" id="UP000237082">
    <property type="component" value="Unassembled WGS sequence"/>
</dbReference>
<dbReference type="SUPFAM" id="SSF57716">
    <property type="entry name" value="Glucocorticoid receptor-like (DNA-binding domain)"/>
    <property type="match status" value="1"/>
</dbReference>
<sequence>MQGVFYLFIFTPFMKWRSTRLRSWLRRITGLKSLLPCMRRLLKLYCGISMNERNTMSNLQLSGPRVKSSNGLSRQQIVVLKTVLLRYREISLQALQETQDHLQAFLEISDSEERSLQREEYRVDLTVQEHEKLQLQRIEQALQRIRNGSYGYCAFSGEPIGMARLMVQPTATLSKDAQETVEES</sequence>
<dbReference type="GO" id="GO:0008270">
    <property type="term" value="F:zinc ion binding"/>
    <property type="evidence" value="ECO:0007669"/>
    <property type="project" value="UniProtKB-KW"/>
</dbReference>
<evidence type="ECO:0000313" key="7">
    <source>
        <dbReference type="Proteomes" id="UP000237082"/>
    </source>
</evidence>
<dbReference type="InterPro" id="IPR000962">
    <property type="entry name" value="Znf_DskA_TraR"/>
</dbReference>
<evidence type="ECO:0000256" key="1">
    <source>
        <dbReference type="ARBA" id="ARBA00022723"/>
    </source>
</evidence>
<dbReference type="InterPro" id="IPR037187">
    <property type="entry name" value="DnaK_N"/>
</dbReference>
<keyword evidence="3" id="KW-0862">Zinc</keyword>
<evidence type="ECO:0000313" key="6">
    <source>
        <dbReference type="EMBL" id="POZ61373.1"/>
    </source>
</evidence>
<dbReference type="EMBL" id="PQWB01000056">
    <property type="protein sequence ID" value="POZ61373.1"/>
    <property type="molecule type" value="Genomic_DNA"/>
</dbReference>
<keyword evidence="7" id="KW-1185">Reference proteome</keyword>
<reference evidence="7" key="1">
    <citation type="submission" date="2018-02" db="EMBL/GenBank/DDBJ databases">
        <authorList>
            <person name="O'Hara-Hanley K."/>
            <person name="Soby S."/>
        </authorList>
    </citation>
    <scope>NUCLEOTIDE SEQUENCE [LARGE SCALE GENOMIC DNA]</scope>
    <source>
        <strain evidence="7">MWU14-2602</strain>
    </source>
</reference>
<keyword evidence="2" id="KW-0863">Zinc-finger</keyword>
<proteinExistence type="predicted"/>
<keyword evidence="1" id="KW-0479">Metal-binding</keyword>
<dbReference type="PANTHER" id="PTHR33823">
    <property type="entry name" value="RNA POLYMERASE-BINDING TRANSCRIPTION FACTOR DKSA-RELATED"/>
    <property type="match status" value="1"/>
</dbReference>
<gene>
    <name evidence="6" type="ORF">C2I19_14060</name>
</gene>
<evidence type="ECO:0000256" key="2">
    <source>
        <dbReference type="ARBA" id="ARBA00022771"/>
    </source>
</evidence>
<organism evidence="6 7">
    <name type="scientific">Chromobacterium alticapitis</name>
    <dbReference type="NCBI Taxonomy" id="2073169"/>
    <lineage>
        <taxon>Bacteria</taxon>
        <taxon>Pseudomonadati</taxon>
        <taxon>Pseudomonadota</taxon>
        <taxon>Betaproteobacteria</taxon>
        <taxon>Neisseriales</taxon>
        <taxon>Chromobacteriaceae</taxon>
        <taxon>Chromobacterium</taxon>
    </lineage>
</organism>
<accession>A0A2S5DE40</accession>
<evidence type="ECO:0000259" key="5">
    <source>
        <dbReference type="Pfam" id="PF01258"/>
    </source>
</evidence>
<protein>
    <recommendedName>
        <fullName evidence="5">Zinc finger DksA/TraR C4-type domain-containing protein</fullName>
    </recommendedName>
</protein>
<dbReference type="PANTHER" id="PTHR33823:SF2">
    <property type="entry name" value="RNA POLYMERASE-BINDING TRANSCRIPTION FACTOR DKSA"/>
    <property type="match status" value="1"/>
</dbReference>
<feature type="domain" description="Zinc finger DksA/TraR C4-type" evidence="5">
    <location>
        <begin position="148"/>
        <end position="182"/>
    </location>
</feature>
<dbReference type="SUPFAM" id="SSF109635">
    <property type="entry name" value="DnaK suppressor protein DksA, alpha-hairpin domain"/>
    <property type="match status" value="1"/>
</dbReference>
<dbReference type="Pfam" id="PF01258">
    <property type="entry name" value="zf-dskA_traR"/>
    <property type="match status" value="1"/>
</dbReference>
<dbReference type="PROSITE" id="PS51128">
    <property type="entry name" value="ZF_DKSA_2"/>
    <property type="match status" value="1"/>
</dbReference>
<evidence type="ECO:0000256" key="4">
    <source>
        <dbReference type="PROSITE-ProRule" id="PRU00510"/>
    </source>
</evidence>
<feature type="zinc finger region" description="dksA C4-type" evidence="4">
    <location>
        <begin position="153"/>
        <end position="177"/>
    </location>
</feature>